<reference evidence="2 3" key="1">
    <citation type="submission" date="2018-10" db="EMBL/GenBank/DDBJ databases">
        <title>A high-quality apple genome assembly.</title>
        <authorList>
            <person name="Hu J."/>
        </authorList>
    </citation>
    <scope>NUCLEOTIDE SEQUENCE [LARGE SCALE GENOMIC DNA]</scope>
    <source>
        <strain evidence="3">cv. HFTH1</strain>
        <tissue evidence="2">Young leaf</tissue>
    </source>
</reference>
<comment type="caution">
    <text evidence="2">The sequence shown here is derived from an EMBL/GenBank/DDBJ whole genome shotgun (WGS) entry which is preliminary data.</text>
</comment>
<name>A0A498J4S9_MALDO</name>
<evidence type="ECO:0000256" key="1">
    <source>
        <dbReference type="SAM" id="SignalP"/>
    </source>
</evidence>
<dbReference type="PANTHER" id="PTHR47273">
    <property type="entry name" value="EXPRESSED PROTEIN"/>
    <property type="match status" value="1"/>
</dbReference>
<dbReference type="EMBL" id="RDQH01000335">
    <property type="protein sequence ID" value="RXH89705.1"/>
    <property type="molecule type" value="Genomic_DNA"/>
</dbReference>
<feature type="chain" id="PRO_5019721553" evidence="1">
    <location>
        <begin position="23"/>
        <end position="77"/>
    </location>
</feature>
<dbReference type="Proteomes" id="UP000290289">
    <property type="component" value="Chromosome 9"/>
</dbReference>
<organism evidence="2 3">
    <name type="scientific">Malus domestica</name>
    <name type="common">Apple</name>
    <name type="synonym">Pyrus malus</name>
    <dbReference type="NCBI Taxonomy" id="3750"/>
    <lineage>
        <taxon>Eukaryota</taxon>
        <taxon>Viridiplantae</taxon>
        <taxon>Streptophyta</taxon>
        <taxon>Embryophyta</taxon>
        <taxon>Tracheophyta</taxon>
        <taxon>Spermatophyta</taxon>
        <taxon>Magnoliopsida</taxon>
        <taxon>eudicotyledons</taxon>
        <taxon>Gunneridae</taxon>
        <taxon>Pentapetalae</taxon>
        <taxon>rosids</taxon>
        <taxon>fabids</taxon>
        <taxon>Rosales</taxon>
        <taxon>Rosaceae</taxon>
        <taxon>Amygdaloideae</taxon>
        <taxon>Maleae</taxon>
        <taxon>Malus</taxon>
    </lineage>
</organism>
<feature type="signal peptide" evidence="1">
    <location>
        <begin position="1"/>
        <end position="22"/>
    </location>
</feature>
<accession>A0A498J4S9</accession>
<dbReference type="STRING" id="3750.A0A498J4S9"/>
<proteinExistence type="predicted"/>
<evidence type="ECO:0000313" key="3">
    <source>
        <dbReference type="Proteomes" id="UP000290289"/>
    </source>
</evidence>
<dbReference type="PANTHER" id="PTHR47273:SF4">
    <property type="entry name" value="EXPRESSED PROTEIN"/>
    <property type="match status" value="1"/>
</dbReference>
<dbReference type="AlphaFoldDB" id="A0A498J4S9"/>
<gene>
    <name evidence="2" type="ORF">DVH24_032062</name>
</gene>
<protein>
    <submittedName>
        <fullName evidence="2">Uncharacterized protein</fullName>
    </submittedName>
</protein>
<keyword evidence="1" id="KW-0732">Signal</keyword>
<keyword evidence="3" id="KW-1185">Reference proteome</keyword>
<sequence length="77" mass="8847">MSWFLTVIFLVTTLTFHTPSEAIYEEIQPSAVVVGTVYCDTCFQEDFSNTSHFISDLYFEGEHMLFRGFQAMATPLH</sequence>
<evidence type="ECO:0000313" key="2">
    <source>
        <dbReference type="EMBL" id="RXH89705.1"/>
    </source>
</evidence>